<comment type="function">
    <text evidence="8">Conversion of 1,4-dihydroxy-2-naphthoate (DHNA) to demethylmenaquinone (DMK).</text>
</comment>
<feature type="transmembrane region" description="Helical" evidence="8">
    <location>
        <begin position="254"/>
        <end position="271"/>
    </location>
</feature>
<dbReference type="HAMAP" id="MF_01937">
    <property type="entry name" value="MenA_1"/>
    <property type="match status" value="1"/>
</dbReference>
<name>A0AAE9GWU8_9NEIS</name>
<dbReference type="KEGG" id="usu:LVJ78_10835"/>
<reference evidence="10 12" key="1">
    <citation type="submission" date="2019-03" db="EMBL/GenBank/DDBJ databases">
        <title>Genomic Encyclopedia of Type Strains, Phase IV (KMG-IV): sequencing the most valuable type-strain genomes for metagenomic binning, comparative biology and taxonomic classification.</title>
        <authorList>
            <person name="Goeker M."/>
        </authorList>
    </citation>
    <scope>NUCLEOTIDE SEQUENCE [LARGE SCALE GENOMIC DNA]</scope>
    <source>
        <strain evidence="10 12">DSM 17474</strain>
    </source>
</reference>
<evidence type="ECO:0000256" key="5">
    <source>
        <dbReference type="ARBA" id="ARBA00022692"/>
    </source>
</evidence>
<dbReference type="EMBL" id="SLXE01000016">
    <property type="protein sequence ID" value="TCP05105.1"/>
    <property type="molecule type" value="Genomic_DNA"/>
</dbReference>
<dbReference type="InterPro" id="IPR026046">
    <property type="entry name" value="UBIAD1"/>
</dbReference>
<accession>A0AAE9GWU8</accession>
<evidence type="ECO:0000256" key="3">
    <source>
        <dbReference type="ARBA" id="ARBA00022475"/>
    </source>
</evidence>
<evidence type="ECO:0000256" key="1">
    <source>
        <dbReference type="ARBA" id="ARBA00004141"/>
    </source>
</evidence>
<dbReference type="PANTHER" id="PTHR13929:SF0">
    <property type="entry name" value="UBIA PRENYLTRANSFERASE DOMAIN-CONTAINING PROTEIN 1"/>
    <property type="match status" value="1"/>
</dbReference>
<comment type="subcellular location">
    <subcellularLocation>
        <location evidence="8">Cell membrane</location>
        <topology evidence="8">Multi-pass membrane protein</topology>
    </subcellularLocation>
    <subcellularLocation>
        <location evidence="1">Membrane</location>
        <topology evidence="1">Multi-pass membrane protein</topology>
    </subcellularLocation>
</comment>
<feature type="transmembrane region" description="Helical" evidence="8">
    <location>
        <begin position="228"/>
        <end position="248"/>
    </location>
</feature>
<evidence type="ECO:0000313" key="10">
    <source>
        <dbReference type="EMBL" id="TCP05105.1"/>
    </source>
</evidence>
<dbReference type="Proteomes" id="UP000294721">
    <property type="component" value="Unassembled WGS sequence"/>
</dbReference>
<dbReference type="PANTHER" id="PTHR13929">
    <property type="entry name" value="1,4-DIHYDROXY-2-NAPHTHOATE OCTAPRENYLTRANSFERASE"/>
    <property type="match status" value="1"/>
</dbReference>
<dbReference type="GO" id="GO:0005886">
    <property type="term" value="C:plasma membrane"/>
    <property type="evidence" value="ECO:0007669"/>
    <property type="project" value="UniProtKB-SubCell"/>
</dbReference>
<dbReference type="RefSeq" id="WP_132954038.1">
    <property type="nucleotide sequence ID" value="NZ_CP091507.1"/>
</dbReference>
<feature type="transmembrane region" description="Helical" evidence="8">
    <location>
        <begin position="94"/>
        <end position="118"/>
    </location>
</feature>
<dbReference type="InterPro" id="IPR004657">
    <property type="entry name" value="MenA"/>
</dbReference>
<evidence type="ECO:0000256" key="6">
    <source>
        <dbReference type="ARBA" id="ARBA00022989"/>
    </source>
</evidence>
<dbReference type="EC" id="2.5.1.74" evidence="8 9"/>
<evidence type="ECO:0000256" key="8">
    <source>
        <dbReference type="HAMAP-Rule" id="MF_01937"/>
    </source>
</evidence>
<dbReference type="GO" id="GO:0046428">
    <property type="term" value="F:1,4-dihydroxy-2-naphthoate polyprenyltransferase activity"/>
    <property type="evidence" value="ECO:0007669"/>
    <property type="project" value="UniProtKB-UniRule"/>
</dbReference>
<evidence type="ECO:0000313" key="11">
    <source>
        <dbReference type="EMBL" id="UOO79168.1"/>
    </source>
</evidence>
<dbReference type="NCBIfam" id="TIGR00751">
    <property type="entry name" value="menA"/>
    <property type="match status" value="1"/>
</dbReference>
<feature type="transmembrane region" description="Helical" evidence="8">
    <location>
        <begin position="124"/>
        <end position="144"/>
    </location>
</feature>
<keyword evidence="2 8" id="KW-0474">Menaquinone biosynthesis</keyword>
<organism evidence="11 13">
    <name type="scientific">Uruburuella suis</name>
    <dbReference type="NCBI Taxonomy" id="252130"/>
    <lineage>
        <taxon>Bacteria</taxon>
        <taxon>Pseudomonadati</taxon>
        <taxon>Pseudomonadota</taxon>
        <taxon>Betaproteobacteria</taxon>
        <taxon>Neisseriales</taxon>
        <taxon>Neisseriaceae</taxon>
        <taxon>Uruburuella</taxon>
    </lineage>
</organism>
<comment type="pathway">
    <text evidence="8">Quinol/quinone metabolism; menaquinone biosynthesis; menaquinol from 1,4-dihydroxy-2-naphthoate: step 1/2.</text>
</comment>
<feature type="transmembrane region" description="Helical" evidence="8">
    <location>
        <begin position="40"/>
        <end position="58"/>
    </location>
</feature>
<evidence type="ECO:0000313" key="12">
    <source>
        <dbReference type="Proteomes" id="UP000294721"/>
    </source>
</evidence>
<keyword evidence="3 8" id="KW-1003">Cell membrane</keyword>
<dbReference type="Proteomes" id="UP000829756">
    <property type="component" value="Chromosome"/>
</dbReference>
<dbReference type="InterPro" id="IPR000537">
    <property type="entry name" value="UbiA_prenyltransferase"/>
</dbReference>
<proteinExistence type="inferred from homology"/>
<reference evidence="11" key="2">
    <citation type="submission" date="2021-12" db="EMBL/GenBank/DDBJ databases">
        <authorList>
            <person name="Veyrier F.J."/>
        </authorList>
    </citation>
    <scope>NUCLEOTIDE SEQUENCE</scope>
    <source>
        <strain evidence="11">1258/02</strain>
    </source>
</reference>
<reference evidence="11" key="3">
    <citation type="journal article" date="2022" name="Res Sq">
        <title>Evolution of multicellular longitudinally dividing oral cavity symbionts (Neisseriaceae).</title>
        <authorList>
            <person name="Nyongesa S."/>
            <person name="Weber P."/>
            <person name="Bernet E."/>
            <person name="Pullido F."/>
            <person name="Nieckarz M."/>
            <person name="Delaby M."/>
            <person name="Nieves C."/>
            <person name="Viehboeck T."/>
            <person name="Krause N."/>
            <person name="Rivera-Millot A."/>
            <person name="Nakamura A."/>
            <person name="Vischer N."/>
            <person name="VanNieuwenhze M."/>
            <person name="Brun Y."/>
            <person name="Cava F."/>
            <person name="Bulgheresi S."/>
            <person name="Veyrier F."/>
        </authorList>
    </citation>
    <scope>NUCLEOTIDE SEQUENCE</scope>
    <source>
        <strain evidence="11">1258/02</strain>
    </source>
</reference>
<evidence type="ECO:0000256" key="9">
    <source>
        <dbReference type="NCBIfam" id="TIGR00751"/>
    </source>
</evidence>
<sequence length="302" mass="32141">MSSARHWINAARLRTLPLAAASTLCGGLVAKSADALNGTVLALCTATALALQVFSNFANDYGDTRHGADSPLRQGPVRMVASGCISQSRMRAGLVLAALLCCALGIALLAAALPAVAAAEPAVWLLWLLLGAAAIAAAFGYTAGRKPYGYQGWGDFSVLLFFGWLGVLGSAWLQSGQLHPSALLPATALGLWCSMVLNLNNMRDICSDLAAGKRTIAARLGLSAAKRYHAALLAISVLLWWLWLPQAFDDAAQGRLKAILLLLAFIHLYFLKKAPSCSALDKLLPQWSLSILAWVLLLWFFI</sequence>
<dbReference type="CDD" id="cd13962">
    <property type="entry name" value="PT_UbiA_UBIAD1"/>
    <property type="match status" value="1"/>
</dbReference>
<comment type="similarity">
    <text evidence="8">Belongs to the MenA family. Type 1 subfamily.</text>
</comment>
<feature type="transmembrane region" description="Helical" evidence="8">
    <location>
        <begin position="156"/>
        <end position="175"/>
    </location>
</feature>
<dbReference type="PIRSF" id="PIRSF005355">
    <property type="entry name" value="UBIAD1"/>
    <property type="match status" value="1"/>
</dbReference>
<dbReference type="GO" id="GO:0042371">
    <property type="term" value="P:vitamin K biosynthetic process"/>
    <property type="evidence" value="ECO:0007669"/>
    <property type="project" value="TreeGrafter"/>
</dbReference>
<dbReference type="EMBL" id="CP091507">
    <property type="protein sequence ID" value="UOO79168.1"/>
    <property type="molecule type" value="Genomic_DNA"/>
</dbReference>
<keyword evidence="6 8" id="KW-1133">Transmembrane helix</keyword>
<feature type="transmembrane region" description="Helical" evidence="8">
    <location>
        <begin position="181"/>
        <end position="199"/>
    </location>
</feature>
<dbReference type="GO" id="GO:0009234">
    <property type="term" value="P:menaquinone biosynthetic process"/>
    <property type="evidence" value="ECO:0007669"/>
    <property type="project" value="UniProtKB-UniRule"/>
</dbReference>
<evidence type="ECO:0000256" key="7">
    <source>
        <dbReference type="ARBA" id="ARBA00023136"/>
    </source>
</evidence>
<dbReference type="Pfam" id="PF01040">
    <property type="entry name" value="UbiA"/>
    <property type="match status" value="1"/>
</dbReference>
<gene>
    <name evidence="8 11" type="primary">menA</name>
    <name evidence="10" type="ORF">EV680_11630</name>
    <name evidence="11" type="ORF">LVJ78_10835</name>
</gene>
<evidence type="ECO:0000256" key="4">
    <source>
        <dbReference type="ARBA" id="ARBA00022679"/>
    </source>
</evidence>
<evidence type="ECO:0000256" key="2">
    <source>
        <dbReference type="ARBA" id="ARBA00022428"/>
    </source>
</evidence>
<protein>
    <recommendedName>
        <fullName evidence="8 9">1,4-dihydroxy-2-naphthoate octaprenyltransferase</fullName>
        <shortName evidence="8">DHNA-octaprenyltransferase</shortName>
        <ecNumber evidence="8 9">2.5.1.74</ecNumber>
    </recommendedName>
</protein>
<comment type="catalytic activity">
    <reaction evidence="8">
        <text>an all-trans-polyprenyl diphosphate + 1,4-dihydroxy-2-naphthoate + H(+) = a 2-demethylmenaquinol + CO2 + diphosphate</text>
        <dbReference type="Rhea" id="RHEA:26478"/>
        <dbReference type="Rhea" id="RHEA-COMP:9563"/>
        <dbReference type="Rhea" id="RHEA-COMP:9564"/>
        <dbReference type="ChEBI" id="CHEBI:11173"/>
        <dbReference type="ChEBI" id="CHEBI:15378"/>
        <dbReference type="ChEBI" id="CHEBI:16526"/>
        <dbReference type="ChEBI" id="CHEBI:33019"/>
        <dbReference type="ChEBI" id="CHEBI:55437"/>
        <dbReference type="ChEBI" id="CHEBI:58914"/>
        <dbReference type="EC" id="2.5.1.74"/>
    </reaction>
</comment>
<keyword evidence="12" id="KW-1185">Reference proteome</keyword>
<evidence type="ECO:0000313" key="13">
    <source>
        <dbReference type="Proteomes" id="UP000829756"/>
    </source>
</evidence>
<dbReference type="AlphaFoldDB" id="A0AAE9GWU8"/>
<feature type="transmembrane region" description="Helical" evidence="8">
    <location>
        <begin position="283"/>
        <end position="301"/>
    </location>
</feature>
<keyword evidence="5 8" id="KW-0812">Transmembrane</keyword>
<keyword evidence="7 8" id="KW-0472">Membrane</keyword>
<keyword evidence="4 8" id="KW-0808">Transferase</keyword>